<dbReference type="Pfam" id="PF00848">
    <property type="entry name" value="Ring_hydroxyl_A"/>
    <property type="match status" value="1"/>
</dbReference>
<evidence type="ECO:0000256" key="5">
    <source>
        <dbReference type="ARBA" id="ARBA00023002"/>
    </source>
</evidence>
<protein>
    <submittedName>
        <fullName evidence="10">(2Fe-2S)-binding protein</fullName>
    </submittedName>
</protein>
<dbReference type="PROSITE" id="PS00570">
    <property type="entry name" value="RING_HYDROXYL_ALPHA"/>
    <property type="match status" value="1"/>
</dbReference>
<dbReference type="EMBL" id="LGSI01000035">
    <property type="protein sequence ID" value="OCR25333.1"/>
    <property type="molecule type" value="Genomic_DNA"/>
</dbReference>
<accession>A0A1C7Z683</accession>
<dbReference type="PANTHER" id="PTHR43756:SF5">
    <property type="entry name" value="CHOLINE MONOOXYGENASE, CHLOROPLASTIC"/>
    <property type="match status" value="1"/>
</dbReference>
<evidence type="ECO:0000256" key="2">
    <source>
        <dbReference type="ARBA" id="ARBA00022714"/>
    </source>
</evidence>
<dbReference type="Proteomes" id="UP000093104">
    <property type="component" value="Unassembled WGS sequence"/>
</dbReference>
<dbReference type="Pfam" id="PF00355">
    <property type="entry name" value="Rieske"/>
    <property type="match status" value="1"/>
</dbReference>
<comment type="cofactor">
    <cofactor evidence="1">
        <name>Fe cation</name>
        <dbReference type="ChEBI" id="CHEBI:24875"/>
    </cofactor>
</comment>
<keyword evidence="8" id="KW-0520">NAD</keyword>
<dbReference type="Gene3D" id="3.90.380.10">
    <property type="entry name" value="Naphthalene 1,2-dioxygenase Alpha Subunit, Chain A, domain 1"/>
    <property type="match status" value="1"/>
</dbReference>
<evidence type="ECO:0000256" key="8">
    <source>
        <dbReference type="ARBA" id="ARBA00023027"/>
    </source>
</evidence>
<evidence type="ECO:0000256" key="1">
    <source>
        <dbReference type="ARBA" id="ARBA00001962"/>
    </source>
</evidence>
<evidence type="ECO:0000259" key="9">
    <source>
        <dbReference type="PROSITE" id="PS51296"/>
    </source>
</evidence>
<evidence type="ECO:0000313" key="11">
    <source>
        <dbReference type="Proteomes" id="UP000093104"/>
    </source>
</evidence>
<dbReference type="CDD" id="cd03469">
    <property type="entry name" value="Rieske_RO_Alpha_N"/>
    <property type="match status" value="1"/>
</dbReference>
<dbReference type="InterPro" id="IPR017941">
    <property type="entry name" value="Rieske_2Fe-2S"/>
</dbReference>
<keyword evidence="7" id="KW-0411">Iron-sulfur</keyword>
<proteinExistence type="predicted"/>
<dbReference type="OrthoDB" id="9769355at2"/>
<dbReference type="GO" id="GO:0005506">
    <property type="term" value="F:iron ion binding"/>
    <property type="evidence" value="ECO:0007669"/>
    <property type="project" value="InterPro"/>
</dbReference>
<dbReference type="SUPFAM" id="SSF55961">
    <property type="entry name" value="Bet v1-like"/>
    <property type="match status" value="1"/>
</dbReference>
<organism evidence="10 11">
    <name type="scientific">Pseudomonas syringae</name>
    <dbReference type="NCBI Taxonomy" id="317"/>
    <lineage>
        <taxon>Bacteria</taxon>
        <taxon>Pseudomonadati</taxon>
        <taxon>Pseudomonadota</taxon>
        <taxon>Gammaproteobacteria</taxon>
        <taxon>Pseudomonadales</taxon>
        <taxon>Pseudomonadaceae</taxon>
        <taxon>Pseudomonas</taxon>
    </lineage>
</organism>
<dbReference type="PRINTS" id="PR00090">
    <property type="entry name" value="RNGDIOXGNASE"/>
</dbReference>
<dbReference type="GO" id="GO:0016491">
    <property type="term" value="F:oxidoreductase activity"/>
    <property type="evidence" value="ECO:0007669"/>
    <property type="project" value="UniProtKB-KW"/>
</dbReference>
<sequence length="409" mass="46227">MSIFKSDEFFNSLTSSAGDVSQSNTLPPMCYTDAEFYAFEKEALFNHEWLCLGRQEWVANAGDYFTTTIIGEPLIIARNREGQIKAMSAVCQHRAMLVAEGKGNTNAFLCPYHHWAYNLNGELIGAPEMQKTENFQRKDFCLPTMKVELWQGFIFVNFDLNAPPLGPRLLAVDEVLKNYDLQNAEGPRPEEGPRYSWNWKVMMENNNDGYHANRLHQGPLHDFAPSALARFPDDLPADTAGYYRTNGTLHADASFNPTQKAVLPVFPQLTEEERNRFLFVNLPPTLSLVLTSDLVMYLILRADGPETHFNDTGVLCAPGATKNPAFAHLLEMVNNAASEIIAQDLHVDELVQQGLRSRFAVRGRYSWQEQAQSDFNKWAVSRYQSTWQRLKPEAAPTLIALQELPHIPA</sequence>
<evidence type="ECO:0000256" key="6">
    <source>
        <dbReference type="ARBA" id="ARBA00023004"/>
    </source>
</evidence>
<dbReference type="InterPro" id="IPR036922">
    <property type="entry name" value="Rieske_2Fe-2S_sf"/>
</dbReference>
<keyword evidence="4" id="KW-0058">Aromatic hydrocarbons catabolism</keyword>
<dbReference type="GO" id="GO:0051537">
    <property type="term" value="F:2 iron, 2 sulfur cluster binding"/>
    <property type="evidence" value="ECO:0007669"/>
    <property type="project" value="UniProtKB-KW"/>
</dbReference>
<evidence type="ECO:0000256" key="7">
    <source>
        <dbReference type="ARBA" id="ARBA00023014"/>
    </source>
</evidence>
<comment type="caution">
    <text evidence="10">The sequence shown here is derived from an EMBL/GenBank/DDBJ whole genome shotgun (WGS) entry which is preliminary data.</text>
</comment>
<name>A0A1C7Z683_PSESX</name>
<dbReference type="Gene3D" id="2.102.10.10">
    <property type="entry name" value="Rieske [2Fe-2S] iron-sulphur domain"/>
    <property type="match status" value="1"/>
</dbReference>
<dbReference type="AlphaFoldDB" id="A0A1C7Z683"/>
<evidence type="ECO:0000313" key="10">
    <source>
        <dbReference type="EMBL" id="OCR25333.1"/>
    </source>
</evidence>
<keyword evidence="2" id="KW-0001">2Fe-2S</keyword>
<keyword evidence="3" id="KW-0479">Metal-binding</keyword>
<dbReference type="RefSeq" id="WP_065833042.1">
    <property type="nucleotide sequence ID" value="NZ_LGSI01000035.1"/>
</dbReference>
<evidence type="ECO:0000256" key="4">
    <source>
        <dbReference type="ARBA" id="ARBA00022797"/>
    </source>
</evidence>
<dbReference type="SUPFAM" id="SSF50022">
    <property type="entry name" value="ISP domain"/>
    <property type="match status" value="1"/>
</dbReference>
<dbReference type="InterPro" id="IPR015879">
    <property type="entry name" value="Ring_hydroxy_dOase_asu_C_dom"/>
</dbReference>
<dbReference type="InterPro" id="IPR015881">
    <property type="entry name" value="ARHD_Rieske_2Fe_2S"/>
</dbReference>
<feature type="domain" description="Rieske" evidence="9">
    <location>
        <begin position="49"/>
        <end position="156"/>
    </location>
</feature>
<keyword evidence="6" id="KW-0408">Iron</keyword>
<evidence type="ECO:0000256" key="3">
    <source>
        <dbReference type="ARBA" id="ARBA00022723"/>
    </source>
</evidence>
<dbReference type="PROSITE" id="PS51296">
    <property type="entry name" value="RIESKE"/>
    <property type="match status" value="1"/>
</dbReference>
<dbReference type="PATRIC" id="fig|317.243.peg.1229"/>
<keyword evidence="5" id="KW-0560">Oxidoreductase</keyword>
<dbReference type="InterPro" id="IPR001663">
    <property type="entry name" value="Rng_hydr_dOase-A"/>
</dbReference>
<dbReference type="PANTHER" id="PTHR43756">
    <property type="entry name" value="CHOLINE MONOOXYGENASE, CHLOROPLASTIC"/>
    <property type="match status" value="1"/>
</dbReference>
<reference evidence="10 11" key="1">
    <citation type="submission" date="2015-07" db="EMBL/GenBank/DDBJ databases">
        <title>Draft genome sequence of a diazotrophic, plant growth-promoting rhizobacterium of the Pseudomonas syringae complex.</title>
        <authorList>
            <person name="Patten C.L."/>
            <person name="Jeong H."/>
        </authorList>
    </citation>
    <scope>NUCLEOTIDE SEQUENCE [LARGE SCALE GENOMIC DNA]</scope>
    <source>
        <strain evidence="10 11">GR12-2</strain>
    </source>
</reference>
<gene>
    <name evidence="10" type="ORF">AFK24_09745</name>
</gene>